<evidence type="ECO:0000313" key="11">
    <source>
        <dbReference type="Proteomes" id="UP000812440"/>
    </source>
</evidence>
<dbReference type="AlphaFoldDB" id="A0A8T2K7U3"/>
<reference evidence="10" key="1">
    <citation type="thesis" date="2020" institute="ProQuest LLC" country="789 East Eisenhower Parkway, Ann Arbor, MI, USA">
        <title>Comparative Genomics and Chromosome Evolution.</title>
        <authorList>
            <person name="Mudd A.B."/>
        </authorList>
    </citation>
    <scope>NUCLEOTIDE SEQUENCE</scope>
    <source>
        <strain evidence="10">Female2</strain>
        <tissue evidence="10">Blood</tissue>
    </source>
</reference>
<keyword evidence="7" id="KW-0325">Glycoprotein</keyword>
<dbReference type="InterPro" id="IPR057439">
    <property type="entry name" value="ANG-1/2/4"/>
</dbReference>
<dbReference type="GO" id="GO:0007596">
    <property type="term" value="P:blood coagulation"/>
    <property type="evidence" value="ECO:0007669"/>
    <property type="project" value="InterPro"/>
</dbReference>
<evidence type="ECO:0000256" key="8">
    <source>
        <dbReference type="SAM" id="Phobius"/>
    </source>
</evidence>
<dbReference type="InterPro" id="IPR002181">
    <property type="entry name" value="Fibrinogen_a/b/g_C_dom"/>
</dbReference>
<evidence type="ECO:0000259" key="9">
    <source>
        <dbReference type="PROSITE" id="PS51406"/>
    </source>
</evidence>
<gene>
    <name evidence="10" type="ORF">GDO86_003590</name>
</gene>
<dbReference type="FunFam" id="3.90.215.10:FF:000001">
    <property type="entry name" value="Tenascin isoform 1"/>
    <property type="match status" value="1"/>
</dbReference>
<evidence type="ECO:0000313" key="10">
    <source>
        <dbReference type="EMBL" id="KAG8451437.1"/>
    </source>
</evidence>
<dbReference type="GO" id="GO:0005576">
    <property type="term" value="C:extracellular region"/>
    <property type="evidence" value="ECO:0007669"/>
    <property type="project" value="UniProtKB-SubCell"/>
</dbReference>
<evidence type="ECO:0000256" key="1">
    <source>
        <dbReference type="ARBA" id="ARBA00004613"/>
    </source>
</evidence>
<dbReference type="CDD" id="cd00087">
    <property type="entry name" value="FReD"/>
    <property type="match status" value="1"/>
</dbReference>
<keyword evidence="3" id="KW-0037">Angiogenesis</keyword>
<keyword evidence="2" id="KW-0964">Secreted</keyword>
<dbReference type="GO" id="GO:0001525">
    <property type="term" value="P:angiogenesis"/>
    <property type="evidence" value="ECO:0007669"/>
    <property type="project" value="UniProtKB-KW"/>
</dbReference>
<dbReference type="SUPFAM" id="SSF56496">
    <property type="entry name" value="Fibrinogen C-terminal domain-like"/>
    <property type="match status" value="1"/>
</dbReference>
<evidence type="ECO:0000256" key="7">
    <source>
        <dbReference type="ARBA" id="ARBA00023180"/>
    </source>
</evidence>
<organism evidence="10 11">
    <name type="scientific">Hymenochirus boettgeri</name>
    <name type="common">Congo dwarf clawed frog</name>
    <dbReference type="NCBI Taxonomy" id="247094"/>
    <lineage>
        <taxon>Eukaryota</taxon>
        <taxon>Metazoa</taxon>
        <taxon>Chordata</taxon>
        <taxon>Craniata</taxon>
        <taxon>Vertebrata</taxon>
        <taxon>Euteleostomi</taxon>
        <taxon>Amphibia</taxon>
        <taxon>Batrachia</taxon>
        <taxon>Anura</taxon>
        <taxon>Pipoidea</taxon>
        <taxon>Pipidae</taxon>
        <taxon>Pipinae</taxon>
        <taxon>Hymenochirus</taxon>
    </lineage>
</organism>
<keyword evidence="8" id="KW-0812">Transmembrane</keyword>
<feature type="domain" description="Fibrinogen C-terminal" evidence="9">
    <location>
        <begin position="281"/>
        <end position="501"/>
    </location>
</feature>
<dbReference type="PROSITE" id="PS51406">
    <property type="entry name" value="FIBRINOGEN_C_2"/>
    <property type="match status" value="1"/>
</dbReference>
<dbReference type="Pfam" id="PF25443">
    <property type="entry name" value="ANG-1"/>
    <property type="match status" value="1"/>
</dbReference>
<keyword evidence="8" id="KW-1133">Transmembrane helix</keyword>
<evidence type="ECO:0000256" key="6">
    <source>
        <dbReference type="ARBA" id="ARBA00023157"/>
    </source>
</evidence>
<keyword evidence="11" id="KW-1185">Reference proteome</keyword>
<dbReference type="PANTHER" id="PTHR47221:SF6">
    <property type="entry name" value="FIBRINOGEN ALPHA CHAIN"/>
    <property type="match status" value="1"/>
</dbReference>
<name>A0A8T2K7U3_9PIPI</name>
<dbReference type="EMBL" id="JAACNH010000002">
    <property type="protein sequence ID" value="KAG8451437.1"/>
    <property type="molecule type" value="Genomic_DNA"/>
</dbReference>
<dbReference type="PROSITE" id="PS00514">
    <property type="entry name" value="FIBRINOGEN_C_1"/>
    <property type="match status" value="1"/>
</dbReference>
<dbReference type="InterPro" id="IPR020837">
    <property type="entry name" value="Fibrinogen_CS"/>
</dbReference>
<dbReference type="NCBIfam" id="NF040941">
    <property type="entry name" value="GGGWT_bact"/>
    <property type="match status" value="1"/>
</dbReference>
<comment type="caution">
    <text evidence="10">The sequence shown here is derived from an EMBL/GenBank/DDBJ whole genome shotgun (WGS) entry which is preliminary data.</text>
</comment>
<dbReference type="PANTHER" id="PTHR47221">
    <property type="entry name" value="FIBRINOGEN ALPHA CHAIN"/>
    <property type="match status" value="1"/>
</dbReference>
<proteinExistence type="predicted"/>
<comment type="subcellular location">
    <subcellularLocation>
        <location evidence="1">Secreted</location>
    </subcellularLocation>
</comment>
<keyword evidence="5" id="KW-0175">Coiled coil</keyword>
<keyword evidence="4" id="KW-0732">Signal</keyword>
<dbReference type="Gene3D" id="3.90.215.10">
    <property type="entry name" value="Gamma Fibrinogen, chain A, domain 1"/>
    <property type="match status" value="1"/>
</dbReference>
<dbReference type="Pfam" id="PF00147">
    <property type="entry name" value="Fibrinogen_C"/>
    <property type="match status" value="1"/>
</dbReference>
<accession>A0A8T2K7U3</accession>
<evidence type="ECO:0000256" key="2">
    <source>
        <dbReference type="ARBA" id="ARBA00022525"/>
    </source>
</evidence>
<dbReference type="InterPro" id="IPR014716">
    <property type="entry name" value="Fibrinogen_a/b/g_C_1"/>
</dbReference>
<evidence type="ECO:0000256" key="5">
    <source>
        <dbReference type="ARBA" id="ARBA00023054"/>
    </source>
</evidence>
<feature type="transmembrane region" description="Helical" evidence="8">
    <location>
        <begin position="6"/>
        <end position="25"/>
    </location>
</feature>
<dbReference type="SMART" id="SM00186">
    <property type="entry name" value="FBG"/>
    <property type="match status" value="1"/>
</dbReference>
<keyword evidence="8" id="KW-0472">Membrane</keyword>
<sequence length="502" mass="57164">MEKSISISFTDCCVLLTLIQMAMFVSMKEMDISKKHHHKVQHGPCSYTFLLPEIDNCQSPSTDFHVSNTLQRDAPVQPDHHWPSKKLQELESITENNTQWLQKLETFIQDNIRGEMGNVQPSVLQNQTAAILEIGTNILTETAEKARKLTDVETQVLNQTSRLEIQLLENSLSTNKLEKEMMLQTQEIIKLREKNSFLEHKVLEMEGKHREEIEDLKSEKLQVDEILSKQSTLIGDLEQQIDVATLNNSLLQRQQMAILETVGQLINMVSQSNPDIPVVPKEEQMIFRDCVDVYKSGLTSSGVYTLRFPNATTTVKVLCEMEISGGGWIVIQHRKDGSVNFHRDWKEYKEGFGSPSGEYWLGNEFIYQLTSYGSYVLRIQLRDFDGNEAYSLYDHFSLGSEEQNYRLQVRGYSGTAGRTSSFSSTGTEFSTKDVDNDRCSCKCAQMATGGWWFDACGPSNLNGIYYQGGHSTAKFNSLKWHYWKGPTHGLKTVSMMIRPTDI</sequence>
<evidence type="ECO:0000256" key="4">
    <source>
        <dbReference type="ARBA" id="ARBA00022729"/>
    </source>
</evidence>
<dbReference type="OrthoDB" id="7735366at2759"/>
<protein>
    <recommendedName>
        <fullName evidence="9">Fibrinogen C-terminal domain-containing protein</fullName>
    </recommendedName>
</protein>
<dbReference type="Proteomes" id="UP000812440">
    <property type="component" value="Chromosome 2"/>
</dbReference>
<dbReference type="InterPro" id="IPR036056">
    <property type="entry name" value="Fibrinogen-like_C"/>
</dbReference>
<evidence type="ECO:0000256" key="3">
    <source>
        <dbReference type="ARBA" id="ARBA00022657"/>
    </source>
</evidence>
<dbReference type="InterPro" id="IPR037579">
    <property type="entry name" value="FIB_ANG-like"/>
</dbReference>
<keyword evidence="6" id="KW-1015">Disulfide bond</keyword>